<name>A0A837HSU4_9BACT</name>
<accession>A0A837HSU4</accession>
<organism evidence="2 3">
    <name type="scientific">Candidatus Yanofskybacteria bacterium GW2011_GWD1_39_16</name>
    <dbReference type="NCBI Taxonomy" id="1619030"/>
    <lineage>
        <taxon>Bacteria</taxon>
        <taxon>Candidatus Yanofskyibacteriota</taxon>
    </lineage>
</organism>
<evidence type="ECO:0000313" key="3">
    <source>
        <dbReference type="Proteomes" id="UP000033996"/>
    </source>
</evidence>
<reference evidence="2 3" key="1">
    <citation type="journal article" date="2015" name="Nature">
        <title>rRNA introns, odd ribosomes, and small enigmatic genomes across a large radiation of phyla.</title>
        <authorList>
            <person name="Brown C.T."/>
            <person name="Hug L.A."/>
            <person name="Thomas B.C."/>
            <person name="Sharon I."/>
            <person name="Castelle C.J."/>
            <person name="Singh A."/>
            <person name="Wilkins M.J."/>
            <person name="Williams K.H."/>
            <person name="Banfield J.F."/>
        </authorList>
    </citation>
    <scope>NUCLEOTIDE SEQUENCE [LARGE SCALE GENOMIC DNA]</scope>
</reference>
<feature type="transmembrane region" description="Helical" evidence="1">
    <location>
        <begin position="27"/>
        <end position="48"/>
    </location>
</feature>
<comment type="caution">
    <text evidence="2">The sequence shown here is derived from an EMBL/GenBank/DDBJ whole genome shotgun (WGS) entry which is preliminary data.</text>
</comment>
<dbReference type="Proteomes" id="UP000033996">
    <property type="component" value="Unassembled WGS sequence"/>
</dbReference>
<sequence length="188" mass="20731">MPNQGGLQLLPETRKSISVTVPGENRVFYVGIVVLIVSVLLTVGLWFLRSKKVNEFSEISNDLKTIGTQIDANIEIVNSVATVSQQIGNISKLLDGHIYWSRALGRMENLLSPQIQIDSLSGNVISGEISLKAFSPSYTIIAKQIASFISDPFIKDVSIGEITTQTSGRLEFSMMLKVNSSEFFKYNQ</sequence>
<gene>
    <name evidence="2" type="ORF">UT35_C0003G0016</name>
</gene>
<protein>
    <recommendedName>
        <fullName evidence="4">Fimbrial assembly family protein</fullName>
    </recommendedName>
</protein>
<dbReference type="EMBL" id="LBWL01000003">
    <property type="protein sequence ID" value="KKR09519.1"/>
    <property type="molecule type" value="Genomic_DNA"/>
</dbReference>
<keyword evidence="1" id="KW-0812">Transmembrane</keyword>
<proteinExistence type="predicted"/>
<evidence type="ECO:0000313" key="2">
    <source>
        <dbReference type="EMBL" id="KKR09519.1"/>
    </source>
</evidence>
<evidence type="ECO:0008006" key="4">
    <source>
        <dbReference type="Google" id="ProtNLM"/>
    </source>
</evidence>
<evidence type="ECO:0000256" key="1">
    <source>
        <dbReference type="SAM" id="Phobius"/>
    </source>
</evidence>
<keyword evidence="1" id="KW-0472">Membrane</keyword>
<dbReference type="AlphaFoldDB" id="A0A837HSU4"/>
<keyword evidence="1" id="KW-1133">Transmembrane helix</keyword>